<sequence>MDLIKPLTATLGGGAMVTGAYLTRDSWMPSEKPKVQAKKSVSQALTEAKYKPLDITKEAGWTEVLAKYNEVHSSTTKDTSQLKGECKALLEKEEFIGSDYQRARRWCVEIQSVGDRLKLFGKVALSTDASVNTDNEKWKAKIEEHKKDHPNKLNHNFGAEENQNLTNIKSKCKELEGKKSTDESFESDFSKSVEWCAQ</sequence>
<dbReference type="OrthoDB" id="9825476at2"/>
<keyword evidence="3" id="KW-1185">Reference proteome</keyword>
<evidence type="ECO:0000313" key="2">
    <source>
        <dbReference type="EMBL" id="CBY93199.1"/>
    </source>
</evidence>
<organism evidence="2 3">
    <name type="scientific">Mycoplasma haemofelis (strain Langford 1)</name>
    <name type="common">Haemobartonella felis</name>
    <dbReference type="NCBI Taxonomy" id="941640"/>
    <lineage>
        <taxon>Bacteria</taxon>
        <taxon>Bacillati</taxon>
        <taxon>Mycoplasmatota</taxon>
        <taxon>Mollicutes</taxon>
        <taxon>Mycoplasmataceae</taxon>
        <taxon>Mycoplasma</taxon>
    </lineage>
</organism>
<dbReference type="EMBL" id="FR773153">
    <property type="protein sequence ID" value="CBY93199.1"/>
    <property type="molecule type" value="Genomic_DNA"/>
</dbReference>
<name>E8ZJ78_MYCHL</name>
<dbReference type="HOGENOM" id="CLU_098620_3_0_14"/>
<gene>
    <name evidence="2" type="ORF">HF1_11910</name>
</gene>
<dbReference type="AlphaFoldDB" id="E8ZJ78"/>
<evidence type="ECO:0000256" key="1">
    <source>
        <dbReference type="SAM" id="MobiDB-lite"/>
    </source>
</evidence>
<feature type="region of interest" description="Disordered" evidence="1">
    <location>
        <begin position="177"/>
        <end position="198"/>
    </location>
</feature>
<evidence type="ECO:0000313" key="3">
    <source>
        <dbReference type="Proteomes" id="UP000008637"/>
    </source>
</evidence>
<reference evidence="2 3" key="1">
    <citation type="journal article" date="2011" name="J. Bacteriol.">
        <title>Complete genome sequence of Mycoplasma haemofelis, a hemotropic mycoplasma.</title>
        <authorList>
            <person name="Barker E.N."/>
            <person name="Helps C.R."/>
            <person name="Peters I.R."/>
            <person name="Darby A.C."/>
            <person name="Radford A.D."/>
            <person name="Tasker S."/>
        </authorList>
    </citation>
    <scope>NUCLEOTIDE SEQUENCE [LARGE SCALE GENOMIC DNA]</scope>
    <source>
        <strain evidence="2 3">Langford 1</strain>
    </source>
</reference>
<dbReference type="Proteomes" id="UP000008637">
    <property type="component" value="Chromosome"/>
</dbReference>
<dbReference type="KEGG" id="mha:HF1_11910"/>
<protein>
    <submittedName>
        <fullName evidence="2">Uncharacterized protein</fullName>
    </submittedName>
</protein>
<accession>E8ZJ78</accession>
<proteinExistence type="predicted"/>